<keyword evidence="1" id="KW-1133">Transmembrane helix</keyword>
<accession>E0XUE9</accession>
<evidence type="ECO:0000313" key="2">
    <source>
        <dbReference type="EMBL" id="ADI18040.1"/>
    </source>
</evidence>
<organism evidence="2">
    <name type="scientific">uncultured actinobacterium HF0200_20K23</name>
    <dbReference type="NCBI Taxonomy" id="711001"/>
    <lineage>
        <taxon>Bacteria</taxon>
        <taxon>Bacillati</taxon>
        <taxon>Actinomycetota</taxon>
        <taxon>Actinomycetes</taxon>
        <taxon>environmental samples</taxon>
    </lineage>
</organism>
<dbReference type="AlphaFoldDB" id="E0XUE9"/>
<feature type="transmembrane region" description="Helical" evidence="1">
    <location>
        <begin position="195"/>
        <end position="214"/>
    </location>
</feature>
<dbReference type="EMBL" id="GU474880">
    <property type="protein sequence ID" value="ADI18040.1"/>
    <property type="molecule type" value="Genomic_DNA"/>
</dbReference>
<feature type="transmembrane region" description="Helical" evidence="1">
    <location>
        <begin position="117"/>
        <end position="135"/>
    </location>
</feature>
<keyword evidence="1" id="KW-0472">Membrane</keyword>
<evidence type="ECO:0000256" key="1">
    <source>
        <dbReference type="SAM" id="Phobius"/>
    </source>
</evidence>
<feature type="transmembrane region" description="Helical" evidence="1">
    <location>
        <begin position="39"/>
        <end position="62"/>
    </location>
</feature>
<keyword evidence="1" id="KW-0812">Transmembrane</keyword>
<sequence length="286" mass="30080">MILTIGVFVIAAIAALLAWGRLGPALALPGLQKENYRGVLIFAFSGIFVVALEVIIVINLYWGFRPSLYGSHVVAVLMLVLTFGVLGWVDDTRGGNSGGGFEGHLRSAVSQRTVSTGLVKLVGGVLVSLAAVLVADISDGLVEMTRCAAIIALSANLLNLFDRAPARSSKISLFWFVILLVSVFIWGDSYSAVHLVWAAGVVGASVGLAPAELMERHMQGDTGVNATGAILGFSTVLVSASTVQWVVLLLLAGFNLASEQTSFSQVIADNALLSRVDRAGTRQPKT</sequence>
<evidence type="ECO:0008006" key="3">
    <source>
        <dbReference type="Google" id="ProtNLM"/>
    </source>
</evidence>
<feature type="transmembrane region" description="Helical" evidence="1">
    <location>
        <begin position="6"/>
        <end position="27"/>
    </location>
</feature>
<proteinExistence type="predicted"/>
<feature type="transmembrane region" description="Helical" evidence="1">
    <location>
        <begin position="141"/>
        <end position="161"/>
    </location>
</feature>
<feature type="transmembrane region" description="Helical" evidence="1">
    <location>
        <begin position="68"/>
        <end position="89"/>
    </location>
</feature>
<protein>
    <recommendedName>
        <fullName evidence="3">UDP-N-acetylmuramyl pentapeptide phosphotransferase/UDP-N-acetylglucosamine-1-phosphate transferase</fullName>
    </recommendedName>
</protein>
<feature type="transmembrane region" description="Helical" evidence="1">
    <location>
        <begin position="173"/>
        <end position="189"/>
    </location>
</feature>
<name>E0XUE9_9ACTN</name>
<feature type="transmembrane region" description="Helical" evidence="1">
    <location>
        <begin position="226"/>
        <end position="254"/>
    </location>
</feature>
<reference evidence="2" key="1">
    <citation type="journal article" date="2011" name="Environ. Microbiol.">
        <title>Time-series analyses of Monterey Bay coastal microbial picoplankton using a 'genome proxy' microarray.</title>
        <authorList>
            <person name="Rich V.I."/>
            <person name="Pham V.D."/>
            <person name="Eppley J."/>
            <person name="Shi Y."/>
            <person name="DeLong E.F."/>
        </authorList>
    </citation>
    <scope>NUCLEOTIDE SEQUENCE</scope>
</reference>